<gene>
    <name evidence="2" type="ORF">DB31_7291</name>
</gene>
<name>A0A085WK41_9BACT</name>
<keyword evidence="3" id="KW-1185">Reference proteome</keyword>
<protein>
    <submittedName>
        <fullName evidence="2">Uncharacterized protein</fullName>
    </submittedName>
</protein>
<dbReference type="EMBL" id="JMCB01000006">
    <property type="protein sequence ID" value="KFE68054.1"/>
    <property type="molecule type" value="Genomic_DNA"/>
</dbReference>
<accession>A0A085WK41</accession>
<comment type="caution">
    <text evidence="2">The sequence shown here is derived from an EMBL/GenBank/DDBJ whole genome shotgun (WGS) entry which is preliminary data.</text>
</comment>
<dbReference type="AlphaFoldDB" id="A0A085WK41"/>
<reference evidence="2 3" key="1">
    <citation type="submission" date="2014-04" db="EMBL/GenBank/DDBJ databases">
        <title>Genome assembly of Hyalangium minutum DSM 14724.</title>
        <authorList>
            <person name="Sharma G."/>
            <person name="Subramanian S."/>
        </authorList>
    </citation>
    <scope>NUCLEOTIDE SEQUENCE [LARGE SCALE GENOMIC DNA]</scope>
    <source>
        <strain evidence="2 3">DSM 14724</strain>
    </source>
</reference>
<feature type="region of interest" description="Disordered" evidence="1">
    <location>
        <begin position="1"/>
        <end position="40"/>
    </location>
</feature>
<sequence length="40" mass="4198">MDKVGTLAQPLAGRSAGGRAVRRAPLSVQECQNAPQPLRP</sequence>
<proteinExistence type="predicted"/>
<evidence type="ECO:0000313" key="2">
    <source>
        <dbReference type="EMBL" id="KFE68054.1"/>
    </source>
</evidence>
<organism evidence="2 3">
    <name type="scientific">Hyalangium minutum</name>
    <dbReference type="NCBI Taxonomy" id="394096"/>
    <lineage>
        <taxon>Bacteria</taxon>
        <taxon>Pseudomonadati</taxon>
        <taxon>Myxococcota</taxon>
        <taxon>Myxococcia</taxon>
        <taxon>Myxococcales</taxon>
        <taxon>Cystobacterineae</taxon>
        <taxon>Archangiaceae</taxon>
        <taxon>Hyalangium</taxon>
    </lineage>
</organism>
<feature type="compositionally biased region" description="Polar residues" evidence="1">
    <location>
        <begin position="29"/>
        <end position="40"/>
    </location>
</feature>
<dbReference type="RefSeq" id="WP_276203624.1">
    <property type="nucleotide sequence ID" value="NZ_JMCB01000006.1"/>
</dbReference>
<dbReference type="STRING" id="394096.DB31_7291"/>
<dbReference type="Proteomes" id="UP000028725">
    <property type="component" value="Unassembled WGS sequence"/>
</dbReference>
<evidence type="ECO:0000313" key="3">
    <source>
        <dbReference type="Proteomes" id="UP000028725"/>
    </source>
</evidence>
<evidence type="ECO:0000256" key="1">
    <source>
        <dbReference type="SAM" id="MobiDB-lite"/>
    </source>
</evidence>